<dbReference type="GO" id="GO:0003735">
    <property type="term" value="F:structural constituent of ribosome"/>
    <property type="evidence" value="ECO:0007669"/>
    <property type="project" value="InterPro"/>
</dbReference>
<dbReference type="Pfam" id="PF01159">
    <property type="entry name" value="Ribosomal_L6e"/>
    <property type="match status" value="1"/>
</dbReference>
<evidence type="ECO:0000256" key="5">
    <source>
        <dbReference type="ARBA" id="ARBA00046388"/>
    </source>
</evidence>
<evidence type="ECO:0000259" key="8">
    <source>
        <dbReference type="Pfam" id="PF03868"/>
    </source>
</evidence>
<reference evidence="9" key="1">
    <citation type="journal article" date="2017" name="Toxicon">
        <title>Venom-gland transcriptomics and venom proteomics of the Hentz striped scorpion (Centruroides hentzi; Buthidae) reveal high toxin diversity in a harmless member of a lethal family.</title>
        <authorList>
            <person name="Ward M.J."/>
            <person name="Ellsworth S.A."/>
            <person name="Rokyta D.R."/>
        </authorList>
    </citation>
    <scope>NUCLEOTIDE SEQUENCE</scope>
    <source>
        <tissue evidence="9">Venom gland</tissue>
    </source>
</reference>
<name>A0A2I9LPM6_9SCOR</name>
<dbReference type="GO" id="GO:0003723">
    <property type="term" value="F:RNA binding"/>
    <property type="evidence" value="ECO:0007669"/>
    <property type="project" value="TreeGrafter"/>
</dbReference>
<dbReference type="InterPro" id="IPR008991">
    <property type="entry name" value="Translation_prot_SH3-like_sf"/>
</dbReference>
<protein>
    <recommendedName>
        <fullName evidence="6">60S ribosomal protein L6</fullName>
    </recommendedName>
</protein>
<evidence type="ECO:0000256" key="7">
    <source>
        <dbReference type="SAM" id="MobiDB-lite"/>
    </source>
</evidence>
<dbReference type="Gene3D" id="2.30.30.30">
    <property type="match status" value="1"/>
</dbReference>
<feature type="compositionally biased region" description="Basic and acidic residues" evidence="7">
    <location>
        <begin position="1"/>
        <end position="19"/>
    </location>
</feature>
<evidence type="ECO:0000256" key="1">
    <source>
        <dbReference type="ARBA" id="ARBA00010592"/>
    </source>
</evidence>
<accession>A0A2I9LPM6</accession>
<evidence type="ECO:0000256" key="3">
    <source>
        <dbReference type="ARBA" id="ARBA00023274"/>
    </source>
</evidence>
<dbReference type="PANTHER" id="PTHR10715">
    <property type="entry name" value="60S RIBOSOMAL PROTEIN L6"/>
    <property type="match status" value="1"/>
</dbReference>
<evidence type="ECO:0000256" key="2">
    <source>
        <dbReference type="ARBA" id="ARBA00022980"/>
    </source>
</evidence>
<dbReference type="FunFam" id="2.30.30.30:FF:000014">
    <property type="entry name" value="60S ribosomal protein L6"/>
    <property type="match status" value="1"/>
</dbReference>
<proteinExistence type="inferred from homology"/>
<evidence type="ECO:0000256" key="4">
    <source>
        <dbReference type="ARBA" id="ARBA00034092"/>
    </source>
</evidence>
<dbReference type="InterPro" id="IPR041997">
    <property type="entry name" value="Ribosomal_eL6_KOW"/>
</dbReference>
<dbReference type="InterPro" id="IPR014722">
    <property type="entry name" value="Rib_uL2_dom2"/>
</dbReference>
<dbReference type="GO" id="GO:0000027">
    <property type="term" value="P:ribosomal large subunit assembly"/>
    <property type="evidence" value="ECO:0007669"/>
    <property type="project" value="TreeGrafter"/>
</dbReference>
<dbReference type="PROSITE" id="PS01170">
    <property type="entry name" value="RIBOSOMAL_L6E"/>
    <property type="match status" value="1"/>
</dbReference>
<organism evidence="9">
    <name type="scientific">Centruroides hentzi</name>
    <dbReference type="NCBI Taxonomy" id="88313"/>
    <lineage>
        <taxon>Eukaryota</taxon>
        <taxon>Metazoa</taxon>
        <taxon>Ecdysozoa</taxon>
        <taxon>Arthropoda</taxon>
        <taxon>Chelicerata</taxon>
        <taxon>Arachnida</taxon>
        <taxon>Scorpiones</taxon>
        <taxon>Buthida</taxon>
        <taxon>Buthoidea</taxon>
        <taxon>Buthidae</taxon>
        <taxon>Centruroides</taxon>
    </lineage>
</organism>
<dbReference type="SUPFAM" id="SSF50104">
    <property type="entry name" value="Translation proteins SH3-like domain"/>
    <property type="match status" value="1"/>
</dbReference>
<dbReference type="EMBL" id="GFWZ01000348">
    <property type="protein sequence ID" value="MBW20338.1"/>
    <property type="molecule type" value="Transcribed_RNA"/>
</dbReference>
<comment type="function">
    <text evidence="4">Component of the large ribosomal subunit. The ribosome is a large ribonucleoprotein complex responsible for the synthesis of proteins in the cell.</text>
</comment>
<dbReference type="Pfam" id="PF03868">
    <property type="entry name" value="Ribosomal_L6e_N"/>
    <property type="match status" value="1"/>
</dbReference>
<keyword evidence="2 6" id="KW-0689">Ribosomal protein</keyword>
<dbReference type="CDD" id="cd13156">
    <property type="entry name" value="KOW_RPL6"/>
    <property type="match status" value="1"/>
</dbReference>
<comment type="subunit">
    <text evidence="5">Component of the large ribosomal subunit. May bind IPO9 with low affinity.</text>
</comment>
<evidence type="ECO:0000313" key="9">
    <source>
        <dbReference type="EMBL" id="MBW20338.1"/>
    </source>
</evidence>
<dbReference type="InterPro" id="IPR000915">
    <property type="entry name" value="60S_ribosomal_eL6"/>
</dbReference>
<dbReference type="PANTHER" id="PTHR10715:SF0">
    <property type="entry name" value="LARGE RIBOSOMAL SUBUNIT PROTEIN EL6"/>
    <property type="match status" value="1"/>
</dbReference>
<feature type="region of interest" description="Disordered" evidence="7">
    <location>
        <begin position="1"/>
        <end position="24"/>
    </location>
</feature>
<dbReference type="InterPro" id="IPR005568">
    <property type="entry name" value="Ribosomal_uL6_N"/>
</dbReference>
<dbReference type="InterPro" id="IPR049633">
    <property type="entry name" value="Ribosomal_eL6_CS"/>
</dbReference>
<keyword evidence="3 6" id="KW-0687">Ribonucleoprotein</keyword>
<sequence length="262" mass="31158">MADVEMKNAGDKKTKEPHRPRNYKLPGGIWRFTRSRMYHKRGMWNVKRETTKKEKPKRKPRTIVKPIGGEKNGGKRVVKLKKQRRYYPTEDRPKLKKSRKMVSFSKHKRYLRKRITPGTVLILLAGRHRGKRVVFLKQLQSGLLLVTGPFKVNGCPLRRINQIYVIATSTKLDISEVKIPAHLNDKYFNRKHSKKEKKDEGEIFELKSEEYTVNEKRKKDQIEVDRQLIEAIKKNPEKKMLFSYLASVFQLRNKMYPHRMKF</sequence>
<dbReference type="GO" id="GO:0002181">
    <property type="term" value="P:cytoplasmic translation"/>
    <property type="evidence" value="ECO:0007669"/>
    <property type="project" value="TreeGrafter"/>
</dbReference>
<evidence type="ECO:0000256" key="6">
    <source>
        <dbReference type="RuleBase" id="RU000662"/>
    </source>
</evidence>
<dbReference type="AlphaFoldDB" id="A0A2I9LPM6"/>
<dbReference type="GO" id="GO:0022625">
    <property type="term" value="C:cytosolic large ribosomal subunit"/>
    <property type="evidence" value="ECO:0007669"/>
    <property type="project" value="TreeGrafter"/>
</dbReference>
<comment type="similarity">
    <text evidence="1 6">Belongs to the eukaryotic ribosomal protein eL6 family.</text>
</comment>
<feature type="domain" description="Large ribosomal subunit protein uL6 N-terminal" evidence="8">
    <location>
        <begin position="12"/>
        <end position="65"/>
    </location>
</feature>